<evidence type="ECO:0000313" key="2">
    <source>
        <dbReference type="EMBL" id="HHL42398.1"/>
    </source>
</evidence>
<keyword evidence="1" id="KW-0732">Signal</keyword>
<accession>A0A7C5QVC8</accession>
<feature type="signal peptide" evidence="1">
    <location>
        <begin position="1"/>
        <end position="23"/>
    </location>
</feature>
<organism evidence="2">
    <name type="scientific">Hellea balneolensis</name>
    <dbReference type="NCBI Taxonomy" id="287478"/>
    <lineage>
        <taxon>Bacteria</taxon>
        <taxon>Pseudomonadati</taxon>
        <taxon>Pseudomonadota</taxon>
        <taxon>Alphaproteobacteria</taxon>
        <taxon>Maricaulales</taxon>
        <taxon>Robiginitomaculaceae</taxon>
        <taxon>Hellea</taxon>
    </lineage>
</organism>
<dbReference type="AlphaFoldDB" id="A0A7C5QVC8"/>
<dbReference type="Proteomes" id="UP000885830">
    <property type="component" value="Unassembled WGS sequence"/>
</dbReference>
<reference evidence="2" key="1">
    <citation type="journal article" date="2020" name="mSystems">
        <title>Genome- and Community-Level Interaction Insights into Carbon Utilization and Element Cycling Functions of Hydrothermarchaeota in Hydrothermal Sediment.</title>
        <authorList>
            <person name="Zhou Z."/>
            <person name="Liu Y."/>
            <person name="Xu W."/>
            <person name="Pan J."/>
            <person name="Luo Z.H."/>
            <person name="Li M."/>
        </authorList>
    </citation>
    <scope>NUCLEOTIDE SEQUENCE [LARGE SCALE GENOMIC DNA]</scope>
    <source>
        <strain evidence="2">HyVt-485</strain>
    </source>
</reference>
<sequence>MKFWARNGWAGLAALLLGQSCWAVPITINTALPVSEGEVIVRQQIHYVHMNDDVLGVSRDVTLWKSITAAGYGVNEKLAIFGVIPLVNRDLNVGTLRKDDSGLADIKVFGRYQIYKKDGPGSTTRIAPFLGVNLPTGKTGQFSDGSVDVFGGLIFTKASRNGNFDGQIKYTQNGKHGGFRRGNSFNLDGSYQFRIKHAHEKVNAHGDLFTVLEGGLEYREKDQVGSNAVTDSGGTTAYIAPGLQYAAKRWIGEAAVKIPVVKELNGTALQPGVTVIASVRVNF</sequence>
<dbReference type="EMBL" id="DRMJ01000106">
    <property type="protein sequence ID" value="HHL42398.1"/>
    <property type="molecule type" value="Genomic_DNA"/>
</dbReference>
<evidence type="ECO:0008006" key="3">
    <source>
        <dbReference type="Google" id="ProtNLM"/>
    </source>
</evidence>
<feature type="chain" id="PRO_5027544159" description="Transporter" evidence="1">
    <location>
        <begin position="24"/>
        <end position="283"/>
    </location>
</feature>
<dbReference type="PROSITE" id="PS51257">
    <property type="entry name" value="PROKAR_LIPOPROTEIN"/>
    <property type="match status" value="1"/>
</dbReference>
<protein>
    <recommendedName>
        <fullName evidence="3">Transporter</fullName>
    </recommendedName>
</protein>
<name>A0A7C5QVC8_9PROT</name>
<gene>
    <name evidence="2" type="ORF">ENJ42_02170</name>
</gene>
<comment type="caution">
    <text evidence="2">The sequence shown here is derived from an EMBL/GenBank/DDBJ whole genome shotgun (WGS) entry which is preliminary data.</text>
</comment>
<evidence type="ECO:0000256" key="1">
    <source>
        <dbReference type="SAM" id="SignalP"/>
    </source>
</evidence>
<proteinExistence type="predicted"/>